<evidence type="ECO:0000256" key="1">
    <source>
        <dbReference type="SAM" id="MobiDB-lite"/>
    </source>
</evidence>
<proteinExistence type="predicted"/>
<dbReference type="AlphaFoldDB" id="A0AAV2G7M8"/>
<organism evidence="2 3">
    <name type="scientific">Linum trigynum</name>
    <dbReference type="NCBI Taxonomy" id="586398"/>
    <lineage>
        <taxon>Eukaryota</taxon>
        <taxon>Viridiplantae</taxon>
        <taxon>Streptophyta</taxon>
        <taxon>Embryophyta</taxon>
        <taxon>Tracheophyta</taxon>
        <taxon>Spermatophyta</taxon>
        <taxon>Magnoliopsida</taxon>
        <taxon>eudicotyledons</taxon>
        <taxon>Gunneridae</taxon>
        <taxon>Pentapetalae</taxon>
        <taxon>rosids</taxon>
        <taxon>fabids</taxon>
        <taxon>Malpighiales</taxon>
        <taxon>Linaceae</taxon>
        <taxon>Linum</taxon>
    </lineage>
</organism>
<accession>A0AAV2G7M8</accession>
<dbReference type="Proteomes" id="UP001497516">
    <property type="component" value="Chromosome 8"/>
</dbReference>
<feature type="region of interest" description="Disordered" evidence="1">
    <location>
        <begin position="1"/>
        <end position="36"/>
    </location>
</feature>
<name>A0AAV2G7M8_9ROSI</name>
<dbReference type="EMBL" id="OZ034821">
    <property type="protein sequence ID" value="CAL1406691.1"/>
    <property type="molecule type" value="Genomic_DNA"/>
</dbReference>
<protein>
    <submittedName>
        <fullName evidence="2">Uncharacterized protein</fullName>
    </submittedName>
</protein>
<sequence>MNEKEDPLPEGGEEETSREKRGVARKASPTPSLVAEYTPPLPFLMRVHKERLEAECGGLMEMLRKIHLNIPFHEAMSHMPRYSKYLKGLLSKKLKFEDLANVTLSDRAGKRCSLAIYTVCGLDREDRIETMDQIINYTV</sequence>
<evidence type="ECO:0000313" key="3">
    <source>
        <dbReference type="Proteomes" id="UP001497516"/>
    </source>
</evidence>
<reference evidence="2 3" key="1">
    <citation type="submission" date="2024-04" db="EMBL/GenBank/DDBJ databases">
        <authorList>
            <person name="Fracassetti M."/>
        </authorList>
    </citation>
    <scope>NUCLEOTIDE SEQUENCE [LARGE SCALE GENOMIC DNA]</scope>
</reference>
<evidence type="ECO:0000313" key="2">
    <source>
        <dbReference type="EMBL" id="CAL1406691.1"/>
    </source>
</evidence>
<gene>
    <name evidence="2" type="ORF">LTRI10_LOCUS46399</name>
</gene>
<keyword evidence="3" id="KW-1185">Reference proteome</keyword>